<feature type="repeat" description="TPR" evidence="5">
    <location>
        <begin position="1189"/>
        <end position="1222"/>
    </location>
</feature>
<feature type="compositionally biased region" description="Basic and acidic residues" evidence="7">
    <location>
        <begin position="397"/>
        <end position="407"/>
    </location>
</feature>
<feature type="repeat" description="TPR" evidence="5">
    <location>
        <begin position="1105"/>
        <end position="1138"/>
    </location>
</feature>
<name>A0AAE1DYN4_9GAST</name>
<feature type="repeat" description="TPR" evidence="5">
    <location>
        <begin position="1231"/>
        <end position="1264"/>
    </location>
</feature>
<dbReference type="Pfam" id="PF24885">
    <property type="entry name" value="TPR_NPHP3"/>
    <property type="match status" value="1"/>
</dbReference>
<evidence type="ECO:0000313" key="11">
    <source>
        <dbReference type="EMBL" id="KAK3787829.1"/>
    </source>
</evidence>
<organism evidence="11 12">
    <name type="scientific">Elysia crispata</name>
    <name type="common">lettuce slug</name>
    <dbReference type="NCBI Taxonomy" id="231223"/>
    <lineage>
        <taxon>Eukaryota</taxon>
        <taxon>Metazoa</taxon>
        <taxon>Spiralia</taxon>
        <taxon>Lophotrochozoa</taxon>
        <taxon>Mollusca</taxon>
        <taxon>Gastropoda</taxon>
        <taxon>Heterobranchia</taxon>
        <taxon>Euthyneura</taxon>
        <taxon>Panpulmonata</taxon>
        <taxon>Sacoglossa</taxon>
        <taxon>Placobranchoidea</taxon>
        <taxon>Plakobranchidae</taxon>
        <taxon>Elysia</taxon>
    </lineage>
</organism>
<keyword evidence="6" id="KW-0175">Coiled coil</keyword>
<evidence type="ECO:0000256" key="1">
    <source>
        <dbReference type="ARBA" id="ARBA00022687"/>
    </source>
</evidence>
<dbReference type="SUPFAM" id="SSF52540">
    <property type="entry name" value="P-loop containing nucleoside triphosphate hydrolases"/>
    <property type="match status" value="1"/>
</dbReference>
<feature type="domain" description="Nephrocystin-3 TPR-repeats region" evidence="9">
    <location>
        <begin position="853"/>
        <end position="1095"/>
    </location>
</feature>
<keyword evidence="2" id="KW-0677">Repeat</keyword>
<proteinExistence type="predicted"/>
<dbReference type="SUPFAM" id="SSF48452">
    <property type="entry name" value="TPR-like"/>
    <property type="match status" value="3"/>
</dbReference>
<dbReference type="InterPro" id="IPR027417">
    <property type="entry name" value="P-loop_NTPase"/>
</dbReference>
<dbReference type="Pfam" id="PF24884">
    <property type="entry name" value="NPHP3_hel"/>
    <property type="match status" value="1"/>
</dbReference>
<dbReference type="EMBL" id="JAWDGP010001837">
    <property type="protein sequence ID" value="KAK3787829.1"/>
    <property type="molecule type" value="Genomic_DNA"/>
</dbReference>
<evidence type="ECO:0000259" key="8">
    <source>
        <dbReference type="Pfam" id="PF24884"/>
    </source>
</evidence>
<evidence type="ECO:0000256" key="2">
    <source>
        <dbReference type="ARBA" id="ARBA00022737"/>
    </source>
</evidence>
<dbReference type="Gene3D" id="1.25.40.10">
    <property type="entry name" value="Tetratricopeptide repeat domain"/>
    <property type="match status" value="3"/>
</dbReference>
<evidence type="ECO:0000256" key="4">
    <source>
        <dbReference type="ARBA" id="ARBA00040387"/>
    </source>
</evidence>
<evidence type="ECO:0000256" key="6">
    <source>
        <dbReference type="SAM" id="Coils"/>
    </source>
</evidence>
<feature type="repeat" description="TPR" evidence="5">
    <location>
        <begin position="1273"/>
        <end position="1306"/>
    </location>
</feature>
<dbReference type="InterPro" id="IPR056885">
    <property type="entry name" value="TPR_NPHP3"/>
</dbReference>
<dbReference type="Gene3D" id="3.40.50.300">
    <property type="entry name" value="P-loop containing nucleotide triphosphate hydrolases"/>
    <property type="match status" value="1"/>
</dbReference>
<keyword evidence="1" id="KW-0879">Wnt signaling pathway</keyword>
<dbReference type="SMART" id="SM00028">
    <property type="entry name" value="TPR"/>
    <property type="match status" value="7"/>
</dbReference>
<evidence type="ECO:0000256" key="3">
    <source>
        <dbReference type="ARBA" id="ARBA00022803"/>
    </source>
</evidence>
<comment type="caution">
    <text evidence="11">The sequence shown here is derived from an EMBL/GenBank/DDBJ whole genome shotgun (WGS) entry which is preliminary data.</text>
</comment>
<evidence type="ECO:0000256" key="5">
    <source>
        <dbReference type="PROSITE-ProRule" id="PRU00339"/>
    </source>
</evidence>
<feature type="domain" description="Nephrocystin-3 alpha-beta" evidence="10">
    <location>
        <begin position="281"/>
        <end position="449"/>
    </location>
</feature>
<keyword evidence="3 5" id="KW-0802">TPR repeat</keyword>
<feature type="coiled-coil region" evidence="6">
    <location>
        <begin position="86"/>
        <end position="124"/>
    </location>
</feature>
<dbReference type="GO" id="GO:0016055">
    <property type="term" value="P:Wnt signaling pathway"/>
    <property type="evidence" value="ECO:0007669"/>
    <property type="project" value="UniProtKB-KW"/>
</dbReference>
<dbReference type="Pfam" id="PF13424">
    <property type="entry name" value="TPR_12"/>
    <property type="match status" value="2"/>
</dbReference>
<gene>
    <name evidence="11" type="ORF">RRG08_038531</name>
</gene>
<evidence type="ECO:0000313" key="12">
    <source>
        <dbReference type="Proteomes" id="UP001283361"/>
    </source>
</evidence>
<protein>
    <recommendedName>
        <fullName evidence="4">Nephrocystin-3</fullName>
    </recommendedName>
</protein>
<evidence type="ECO:0000259" key="10">
    <source>
        <dbReference type="Pfam" id="PF25022"/>
    </source>
</evidence>
<evidence type="ECO:0000256" key="7">
    <source>
        <dbReference type="SAM" id="MobiDB-lite"/>
    </source>
</evidence>
<keyword evidence="12" id="KW-1185">Reference proteome</keyword>
<reference evidence="11" key="1">
    <citation type="journal article" date="2023" name="G3 (Bethesda)">
        <title>A reference genome for the long-term kleptoplast-retaining sea slug Elysia crispata morphotype clarki.</title>
        <authorList>
            <person name="Eastman K.E."/>
            <person name="Pendleton A.L."/>
            <person name="Shaikh M.A."/>
            <person name="Suttiyut T."/>
            <person name="Ogas R."/>
            <person name="Tomko P."/>
            <person name="Gavelis G."/>
            <person name="Widhalm J.R."/>
            <person name="Wisecaver J.H."/>
        </authorList>
    </citation>
    <scope>NUCLEOTIDE SEQUENCE</scope>
    <source>
        <strain evidence="11">ECLA1</strain>
    </source>
</reference>
<sequence length="1330" mass="148559">MGTGSSFLRSQDDEDILGSDLEGTNGVLKRIPIEIKPRGKLGLRSVGSLGRSKPKGGSLRSALSMDLENPEVERIRKDFEMYRLNRDNEMANCQKKERKLETENKRLRAELLALQKTCTRMRAERDAALEAEQEALARASVFECDRDKVQRQFKLFRETKESEIQNLLRAKQELENRLSKFAFGCQAGDDSDSHSRHGLGDLGNSHPGDWWTALESEPSLGSSTVHLHHTSASVYQYQRGPELAASALEMDGPFINLNKEDWNLAVMNSSGMLPLGPAQMLSQVVRVYAAVSSDMLPEFGIFCDEYLPKLVALCEKEGKVLTLVHLPYSHKQMDEEDEGLQSDLQLRHRQIDMSMIFVAFLGSSPHTKLVSEIKHACLDRPSNKTCLFIMSETAENKSSRPSQEMRELKRKVRESATPSVMVVHTSPSQGSSASAAFRDLERVVRNELGLDRDSSDLHLLSDLLAGVGLDYQCDSEQRDFLLSAVQASCEMGFEKYYEHLNTQVSAAGPLPPFLVIGNPGSGKSLLMAKWLQLQEEKTPSTLLLYHFVGTTSSVSADPIVMIRRLTAQLMQHMTTPPPLTCDPVRLVEEFPRWLEKVSARSPGGVILVLDSVDRFQQADVHLKWLLDPLPVDARVIVSVNEESCPQAWRSWPTLHMEPSSSKHVKEMLKAEIGALLADTGGVKSGVDGGGVGSAATLLGPEREADIISQCRTTMTCCPLYVALLARHIASLGKADSRVLDKHLSSMLTSADSFELYSSVLDLYTESLTGQSAASLRQTLQFIYASRCGMLETELLALQPDLCWQELCEHYEFLSTHLIIKYQLGLFTFSHTQAQEAVFEFCFKDGMQEVTNVREKLIRYFQERIGPGKSCSRAVDELPWLISQSGNNIQLEKCILDLGVFQQICARGRCSELLSYWQVVDWDREKMAEAYFNACKHSETAAGHGDSNLLKVAETYEILGRFLRDLGLLPQALPALQRALEIRETALDPDDPLVGRSLHQLACLHAQWGKLTTAETLHRHALEICQTTLGPEHPLVARELDALAVLYQKMEKHDLAHPLKKRAFAIKKKLRTPRGATDGDVGSDPLQRRALQLEELVIGPDSADVARSLNELGVLYYLQNNADVAESYFKRSLEMRESILGSDHLDVASSLNNLAALYNDKKLYDKAEPLYDRALKIRLKNQNSDSPGVASIINHLARLYKQQGKFDKAEPLYRQAVDIREKAFGGNHPSVATALVNLAVLISQQNRFSEAGPLFEQALKIYEDSLGPHHTRVAETLRNLAVMKYEEEDYQTAAHYYKRATEIKEQGVAYGDKGLSRRSSSIETTSTVKNI</sequence>
<dbReference type="InterPro" id="IPR011990">
    <property type="entry name" value="TPR-like_helical_dom_sf"/>
</dbReference>
<dbReference type="InterPro" id="IPR056886">
    <property type="entry name" value="NPHP3_ab_dom"/>
</dbReference>
<dbReference type="InterPro" id="IPR056883">
    <property type="entry name" value="NPHP3_hel"/>
</dbReference>
<dbReference type="InterPro" id="IPR019734">
    <property type="entry name" value="TPR_rpt"/>
</dbReference>
<dbReference type="Pfam" id="PF25022">
    <property type="entry name" value="NPHP3"/>
    <property type="match status" value="1"/>
</dbReference>
<dbReference type="PROSITE" id="PS50005">
    <property type="entry name" value="TPR"/>
    <property type="match status" value="6"/>
</dbReference>
<dbReference type="PANTHER" id="PTHR45641">
    <property type="entry name" value="TETRATRICOPEPTIDE REPEAT PROTEIN (AFU_ORTHOLOGUE AFUA_6G03870)"/>
    <property type="match status" value="1"/>
</dbReference>
<feature type="region of interest" description="Disordered" evidence="7">
    <location>
        <begin position="397"/>
        <end position="430"/>
    </location>
</feature>
<dbReference type="PANTHER" id="PTHR45641:SF19">
    <property type="entry name" value="NEPHROCYSTIN-3"/>
    <property type="match status" value="1"/>
</dbReference>
<evidence type="ECO:0000259" key="9">
    <source>
        <dbReference type="Pfam" id="PF24885"/>
    </source>
</evidence>
<dbReference type="Proteomes" id="UP001283361">
    <property type="component" value="Unassembled WGS sequence"/>
</dbReference>
<feature type="domain" description="Nephrocystin 3 helical" evidence="8">
    <location>
        <begin position="697"/>
        <end position="837"/>
    </location>
</feature>
<feature type="repeat" description="TPR" evidence="5">
    <location>
        <begin position="952"/>
        <end position="985"/>
    </location>
</feature>
<accession>A0AAE1DYN4</accession>
<feature type="repeat" description="TPR" evidence="5">
    <location>
        <begin position="1147"/>
        <end position="1180"/>
    </location>
</feature>